<dbReference type="PIRSF" id="PIRSF000429">
    <property type="entry name" value="Ac-CoA_Ac_transf"/>
    <property type="match status" value="1"/>
</dbReference>
<dbReference type="PANTHER" id="PTHR43365">
    <property type="entry name" value="BLR7806 PROTEIN"/>
    <property type="match status" value="1"/>
</dbReference>
<keyword evidence="9" id="KW-1185">Reference proteome</keyword>
<dbReference type="PANTHER" id="PTHR43365:SF1">
    <property type="entry name" value="ACETYL-COA C-ACYLTRANSFERASE"/>
    <property type="match status" value="1"/>
</dbReference>
<dbReference type="InterPro" id="IPR020617">
    <property type="entry name" value="Thiolase_C"/>
</dbReference>
<evidence type="ECO:0000313" key="9">
    <source>
        <dbReference type="Proteomes" id="UP000279275"/>
    </source>
</evidence>
<name>A0A3M2L120_9NOCA</name>
<dbReference type="GO" id="GO:0016747">
    <property type="term" value="F:acyltransferase activity, transferring groups other than amino-acyl groups"/>
    <property type="evidence" value="ECO:0007669"/>
    <property type="project" value="InterPro"/>
</dbReference>
<comment type="similarity">
    <text evidence="1 5">Belongs to the thiolase-like superfamily. Thiolase family.</text>
</comment>
<reference evidence="8 9" key="1">
    <citation type="submission" date="2018-10" db="EMBL/GenBank/DDBJ databases">
        <title>Isolation from cow dung.</title>
        <authorList>
            <person name="Ling L."/>
        </authorList>
    </citation>
    <scope>NUCLEOTIDE SEQUENCE [LARGE SCALE GENOMIC DNA]</scope>
    <source>
        <strain evidence="8 9">NEAU-LL90</strain>
    </source>
</reference>
<feature type="active site" description="Acyl-thioester intermediate" evidence="4">
    <location>
        <position position="91"/>
    </location>
</feature>
<dbReference type="Proteomes" id="UP000279275">
    <property type="component" value="Unassembled WGS sequence"/>
</dbReference>
<evidence type="ECO:0000256" key="4">
    <source>
        <dbReference type="PIRSR" id="PIRSR000429-1"/>
    </source>
</evidence>
<dbReference type="RefSeq" id="WP_122189286.1">
    <property type="nucleotide sequence ID" value="NZ_RFFH01000007.1"/>
</dbReference>
<dbReference type="Pfam" id="PF02803">
    <property type="entry name" value="Thiolase_C"/>
    <property type="match status" value="1"/>
</dbReference>
<keyword evidence="2 5" id="KW-0808">Transferase</keyword>
<dbReference type="InterPro" id="IPR016039">
    <property type="entry name" value="Thiolase-like"/>
</dbReference>
<dbReference type="OrthoDB" id="3204099at2"/>
<feature type="domain" description="Thiolase C-terminal" evidence="7">
    <location>
        <begin position="270"/>
        <end position="391"/>
    </location>
</feature>
<dbReference type="Pfam" id="PF00108">
    <property type="entry name" value="Thiolase_N"/>
    <property type="match status" value="1"/>
</dbReference>
<evidence type="ECO:0000256" key="2">
    <source>
        <dbReference type="ARBA" id="ARBA00022679"/>
    </source>
</evidence>
<feature type="active site" description="Proton acceptor" evidence="4">
    <location>
        <position position="378"/>
    </location>
</feature>
<dbReference type="EMBL" id="RFFH01000007">
    <property type="protein sequence ID" value="RMI31337.1"/>
    <property type="molecule type" value="Genomic_DNA"/>
</dbReference>
<evidence type="ECO:0000313" key="8">
    <source>
        <dbReference type="EMBL" id="RMI31337.1"/>
    </source>
</evidence>
<comment type="caution">
    <text evidence="8">The sequence shown here is derived from an EMBL/GenBank/DDBJ whole genome shotgun (WGS) entry which is preliminary data.</text>
</comment>
<keyword evidence="3 5" id="KW-0012">Acyltransferase</keyword>
<feature type="active site" description="Proton acceptor" evidence="4">
    <location>
        <position position="348"/>
    </location>
</feature>
<dbReference type="AlphaFoldDB" id="A0A3M2L120"/>
<sequence>MTNAVIVDIVRTASGKGKPGGALSGVHPADLLATVLSTLVERTGIDPALVDDVIAGCVGQAGDQALNIGRTALLKAGFPVSVPATTIDRQCGSSQQAVHFAAQGVIAGAYDIAIACGVESMSRVPMGTATAAGGDPHGPLAARFASLPHQGIGAELIAARWKFDREQLDEFSALSHERAAATAAAGGFDREIIPVALPDGRVHTVDETVRAATTAAKLGGLNAAFRTDEFSARYPEIDWVITPGNSSPLTDGASGALIMSEEKAAALGLTPRARLHSFAVVGSDPEIMLTGPIPATHKVLQRSGLSIAEIDAFEVNEAFAPVPLAWAREFDVDPAALNPRGGAIALGHALGASGTRLMATLVNHLEQTGGRYGLQTMCEGAGMANATVIERI</sequence>
<dbReference type="NCBIfam" id="TIGR01930">
    <property type="entry name" value="AcCoA-C-Actrans"/>
    <property type="match status" value="1"/>
</dbReference>
<organism evidence="8 9">
    <name type="scientific">Nocardia stercoris</name>
    <dbReference type="NCBI Taxonomy" id="2483361"/>
    <lineage>
        <taxon>Bacteria</taxon>
        <taxon>Bacillati</taxon>
        <taxon>Actinomycetota</taxon>
        <taxon>Actinomycetes</taxon>
        <taxon>Mycobacteriales</taxon>
        <taxon>Nocardiaceae</taxon>
        <taxon>Nocardia</taxon>
    </lineage>
</organism>
<evidence type="ECO:0000256" key="5">
    <source>
        <dbReference type="RuleBase" id="RU003557"/>
    </source>
</evidence>
<dbReference type="CDD" id="cd00751">
    <property type="entry name" value="thiolase"/>
    <property type="match status" value="1"/>
</dbReference>
<evidence type="ECO:0000259" key="7">
    <source>
        <dbReference type="Pfam" id="PF02803"/>
    </source>
</evidence>
<evidence type="ECO:0000256" key="1">
    <source>
        <dbReference type="ARBA" id="ARBA00010982"/>
    </source>
</evidence>
<dbReference type="InterPro" id="IPR020616">
    <property type="entry name" value="Thiolase_N"/>
</dbReference>
<dbReference type="InterPro" id="IPR002155">
    <property type="entry name" value="Thiolase"/>
</dbReference>
<feature type="domain" description="Thiolase N-terminal" evidence="6">
    <location>
        <begin position="5"/>
        <end position="262"/>
    </location>
</feature>
<accession>A0A3M2L120</accession>
<proteinExistence type="inferred from homology"/>
<dbReference type="SUPFAM" id="SSF53901">
    <property type="entry name" value="Thiolase-like"/>
    <property type="match status" value="2"/>
</dbReference>
<dbReference type="Gene3D" id="3.40.47.10">
    <property type="match status" value="2"/>
</dbReference>
<protein>
    <submittedName>
        <fullName evidence="8">Thiolase family protein</fullName>
    </submittedName>
</protein>
<evidence type="ECO:0000256" key="3">
    <source>
        <dbReference type="ARBA" id="ARBA00023315"/>
    </source>
</evidence>
<evidence type="ECO:0000259" key="6">
    <source>
        <dbReference type="Pfam" id="PF00108"/>
    </source>
</evidence>
<gene>
    <name evidence="8" type="ORF">EBN03_18425</name>
</gene>